<dbReference type="InterPro" id="IPR015847">
    <property type="entry name" value="ExoRNase_PH_dom2"/>
</dbReference>
<feature type="region of interest" description="Disordered" evidence="9">
    <location>
        <begin position="292"/>
        <end position="365"/>
    </location>
</feature>
<dbReference type="InterPro" id="IPR036345">
    <property type="entry name" value="ExoRNase_PH_dom2_sf"/>
</dbReference>
<dbReference type="InterPro" id="IPR033100">
    <property type="entry name" value="Rrp45"/>
</dbReference>
<reference evidence="12 13" key="1">
    <citation type="submission" date="2019-07" db="EMBL/GenBank/DDBJ databases">
        <title>Draft genome assembly of a fouling barnacle, Amphibalanus amphitrite (Darwin, 1854): The first reference genome for Thecostraca.</title>
        <authorList>
            <person name="Kim W."/>
        </authorList>
    </citation>
    <scope>NUCLEOTIDE SEQUENCE [LARGE SCALE GENOMIC DNA]</scope>
    <source>
        <strain evidence="12">SNU_AA5</strain>
        <tissue evidence="12">Soma without cirri and trophi</tissue>
    </source>
</reference>
<dbReference type="Proteomes" id="UP000440578">
    <property type="component" value="Unassembled WGS sequence"/>
</dbReference>
<evidence type="ECO:0000256" key="1">
    <source>
        <dbReference type="ARBA" id="ARBA00004123"/>
    </source>
</evidence>
<dbReference type="InterPro" id="IPR020568">
    <property type="entry name" value="Ribosomal_Su5_D2-typ_SF"/>
</dbReference>
<dbReference type="GO" id="GO:0000176">
    <property type="term" value="C:nuclear exosome (RNase complex)"/>
    <property type="evidence" value="ECO:0007669"/>
    <property type="project" value="TreeGrafter"/>
</dbReference>
<evidence type="ECO:0000256" key="8">
    <source>
        <dbReference type="ARBA" id="ARBA00032660"/>
    </source>
</evidence>
<feature type="compositionally biased region" description="Acidic residues" evidence="9">
    <location>
        <begin position="304"/>
        <end position="313"/>
    </location>
</feature>
<evidence type="ECO:0000256" key="3">
    <source>
        <dbReference type="ARBA" id="ARBA00006678"/>
    </source>
</evidence>
<dbReference type="InterPro" id="IPR027408">
    <property type="entry name" value="PNPase/RNase_PH_dom_sf"/>
</dbReference>
<keyword evidence="5" id="KW-0963">Cytoplasm</keyword>
<dbReference type="InterPro" id="IPR050590">
    <property type="entry name" value="Exosome_comp_Rrp42_subfam"/>
</dbReference>
<dbReference type="GO" id="GO:0071035">
    <property type="term" value="P:nuclear polyadenylation-dependent rRNA catabolic process"/>
    <property type="evidence" value="ECO:0007669"/>
    <property type="project" value="TreeGrafter"/>
</dbReference>
<evidence type="ECO:0000259" key="11">
    <source>
        <dbReference type="Pfam" id="PF03725"/>
    </source>
</evidence>
<comment type="subcellular location">
    <subcellularLocation>
        <location evidence="2">Cytoplasm</location>
    </subcellularLocation>
    <subcellularLocation>
        <location evidence="1">Nucleus</location>
    </subcellularLocation>
</comment>
<gene>
    <name evidence="12" type="primary">EXOSC9</name>
    <name evidence="12" type="ORF">FJT64_013849</name>
</gene>
<dbReference type="PANTHER" id="PTHR11097:SF14">
    <property type="entry name" value="EXOSOME COMPLEX COMPONENT RRP45"/>
    <property type="match status" value="1"/>
</dbReference>
<evidence type="ECO:0000259" key="10">
    <source>
        <dbReference type="Pfam" id="PF01138"/>
    </source>
</evidence>
<evidence type="ECO:0000256" key="9">
    <source>
        <dbReference type="SAM" id="MobiDB-lite"/>
    </source>
</evidence>
<dbReference type="GO" id="GO:0035925">
    <property type="term" value="F:mRNA 3'-UTR AU-rich region binding"/>
    <property type="evidence" value="ECO:0007669"/>
    <property type="project" value="TreeGrafter"/>
</dbReference>
<dbReference type="GO" id="GO:0034475">
    <property type="term" value="P:U4 snRNA 3'-end processing"/>
    <property type="evidence" value="ECO:0007669"/>
    <property type="project" value="TreeGrafter"/>
</dbReference>
<keyword evidence="13" id="KW-1185">Reference proteome</keyword>
<dbReference type="SUPFAM" id="SSF55666">
    <property type="entry name" value="Ribonuclease PH domain 2-like"/>
    <property type="match status" value="1"/>
</dbReference>
<accession>A0A6A4V971</accession>
<evidence type="ECO:0000256" key="2">
    <source>
        <dbReference type="ARBA" id="ARBA00004496"/>
    </source>
</evidence>
<protein>
    <recommendedName>
        <fullName evidence="4">Exosome complex component RRP45</fullName>
    </recommendedName>
    <alternativeName>
        <fullName evidence="8">Exosome component 9</fullName>
    </alternativeName>
</protein>
<dbReference type="EMBL" id="VIIS01002170">
    <property type="protein sequence ID" value="KAF0287730.1"/>
    <property type="molecule type" value="Genomic_DNA"/>
</dbReference>
<dbReference type="GO" id="GO:0034473">
    <property type="term" value="P:U1 snRNA 3'-end processing"/>
    <property type="evidence" value="ECO:0007669"/>
    <property type="project" value="TreeGrafter"/>
</dbReference>
<evidence type="ECO:0000256" key="7">
    <source>
        <dbReference type="ARBA" id="ARBA00023242"/>
    </source>
</evidence>
<dbReference type="Pfam" id="PF01138">
    <property type="entry name" value="RNase_PH"/>
    <property type="match status" value="1"/>
</dbReference>
<evidence type="ECO:0000313" key="13">
    <source>
        <dbReference type="Proteomes" id="UP000440578"/>
    </source>
</evidence>
<dbReference type="AlphaFoldDB" id="A0A6A4V971"/>
<dbReference type="GO" id="GO:0071038">
    <property type="term" value="P:TRAMP-dependent tRNA surveillance pathway"/>
    <property type="evidence" value="ECO:0007669"/>
    <property type="project" value="TreeGrafter"/>
</dbReference>
<dbReference type="GO" id="GO:0016075">
    <property type="term" value="P:rRNA catabolic process"/>
    <property type="evidence" value="ECO:0007669"/>
    <property type="project" value="TreeGrafter"/>
</dbReference>
<dbReference type="Pfam" id="PF03725">
    <property type="entry name" value="RNase_PH_C"/>
    <property type="match status" value="1"/>
</dbReference>
<comment type="similarity">
    <text evidence="3">Belongs to the RNase PH family.</text>
</comment>
<evidence type="ECO:0000256" key="5">
    <source>
        <dbReference type="ARBA" id="ARBA00022490"/>
    </source>
</evidence>
<feature type="domain" description="Exoribonuclease phosphorolytic" evidence="11">
    <location>
        <begin position="142"/>
        <end position="207"/>
    </location>
</feature>
<proteinExistence type="inferred from homology"/>
<dbReference type="SUPFAM" id="SSF54211">
    <property type="entry name" value="Ribosomal protein S5 domain 2-like"/>
    <property type="match status" value="1"/>
</dbReference>
<evidence type="ECO:0000313" key="12">
    <source>
        <dbReference type="EMBL" id="KAF0287730.1"/>
    </source>
</evidence>
<name>A0A6A4V971_AMPAM</name>
<dbReference type="GO" id="GO:0000177">
    <property type="term" value="C:cytoplasmic exosome (RNase complex)"/>
    <property type="evidence" value="ECO:0007669"/>
    <property type="project" value="TreeGrafter"/>
</dbReference>
<dbReference type="GO" id="GO:0071028">
    <property type="term" value="P:nuclear mRNA surveillance"/>
    <property type="evidence" value="ECO:0007669"/>
    <property type="project" value="TreeGrafter"/>
</dbReference>
<feature type="domain" description="Exoribonuclease phosphorolytic" evidence="10">
    <location>
        <begin position="8"/>
        <end position="114"/>
    </location>
</feature>
<evidence type="ECO:0000256" key="6">
    <source>
        <dbReference type="ARBA" id="ARBA00022884"/>
    </source>
</evidence>
<dbReference type="InterPro" id="IPR001247">
    <property type="entry name" value="ExoRNase_PH_dom1"/>
</dbReference>
<feature type="compositionally biased region" description="Low complexity" evidence="9">
    <location>
        <begin position="316"/>
        <end position="329"/>
    </location>
</feature>
<dbReference type="GO" id="GO:0000467">
    <property type="term" value="P:exonucleolytic trimming to generate mature 3'-end of 5.8S rRNA from tricistronic rRNA transcript (SSU-rRNA, 5.8S rRNA, LSU-rRNA)"/>
    <property type="evidence" value="ECO:0007669"/>
    <property type="project" value="TreeGrafter"/>
</dbReference>
<keyword evidence="6" id="KW-0694">RNA-binding</keyword>
<evidence type="ECO:0000256" key="4">
    <source>
        <dbReference type="ARBA" id="ARBA00019572"/>
    </source>
</evidence>
<dbReference type="GO" id="GO:0034476">
    <property type="term" value="P:U5 snRNA 3'-end processing"/>
    <property type="evidence" value="ECO:0007669"/>
    <property type="project" value="TreeGrafter"/>
</dbReference>
<organism evidence="12 13">
    <name type="scientific">Amphibalanus amphitrite</name>
    <name type="common">Striped barnacle</name>
    <name type="synonym">Balanus amphitrite</name>
    <dbReference type="NCBI Taxonomy" id="1232801"/>
    <lineage>
        <taxon>Eukaryota</taxon>
        <taxon>Metazoa</taxon>
        <taxon>Ecdysozoa</taxon>
        <taxon>Arthropoda</taxon>
        <taxon>Crustacea</taxon>
        <taxon>Multicrustacea</taxon>
        <taxon>Cirripedia</taxon>
        <taxon>Thoracica</taxon>
        <taxon>Thoracicalcarea</taxon>
        <taxon>Balanomorpha</taxon>
        <taxon>Balanoidea</taxon>
        <taxon>Balanidae</taxon>
        <taxon>Amphibalaninae</taxon>
        <taxon>Amphibalanus</taxon>
    </lineage>
</organism>
<sequence length="365" mass="39316">MLLARERALATVRAELGTPRPSRPNEGTLQVAVDVTPTAAPGADRSNDLTVGLERLLERCLRESRCVDQESLCVVADEKVWQLRLHVELLDLGGNACDAAALAALAALCHFRRPHVSVTGGEVRLCPADEAEPVPLAVLHKPVLVTFAFFGDGQHFVADPTEIEERASEGLLTVGMNSYREICTLHLTGKLLLSKQQVLECTELAAARARSLTSQLRRALTADEAERTALHPFPGLARVELERMATAAASVRLSGAVRGPALTAEQISEMEKEVDEKLSVFRHKDMAAAAEIGQGGASQWGPPSEDEEGDQDEMWPRTAETPAKTAPTASDSDSEGEQTVLHPEDLEPHAEPGTGKGLRCPMPVR</sequence>
<keyword evidence="7" id="KW-0539">Nucleus</keyword>
<dbReference type="OrthoDB" id="10264038at2759"/>
<dbReference type="Gene3D" id="3.30.230.70">
    <property type="entry name" value="GHMP Kinase, N-terminal domain"/>
    <property type="match status" value="1"/>
</dbReference>
<comment type="caution">
    <text evidence="12">The sequence shown here is derived from an EMBL/GenBank/DDBJ whole genome shotgun (WGS) entry which is preliminary data.</text>
</comment>
<dbReference type="PANTHER" id="PTHR11097">
    <property type="entry name" value="EXOSOME COMPLEX EXONUCLEASE RIBOSOMAL RNA PROCESSING PROTEIN"/>
    <property type="match status" value="1"/>
</dbReference>
<dbReference type="CDD" id="cd11368">
    <property type="entry name" value="RNase_PH_RRP45"/>
    <property type="match status" value="1"/>
</dbReference>